<dbReference type="KEGG" id="aprc:113873445"/>
<dbReference type="AlphaFoldDB" id="A0A8B8MJF1"/>
<dbReference type="PANTHER" id="PTHR31182:SF23">
    <property type="entry name" value="SPLICING FACTOR 3A SUBUNIT"/>
    <property type="match status" value="1"/>
</dbReference>
<dbReference type="RefSeq" id="XP_027367369.1">
    <property type="nucleotide sequence ID" value="XM_027511568.1"/>
</dbReference>
<evidence type="ECO:0000313" key="2">
    <source>
        <dbReference type="RefSeq" id="XP_027367369.1"/>
    </source>
</evidence>
<name>A0A8B8MJF1_ABRPR</name>
<sequence length="270" mass="31097">MKLHTQIFFASIDQRSERAAGESACAVLVALIADWLKVNQVVMPIKCEFDSLIRDGSSEWRILCENKDYIKRFPDKHFDLDTVLQAKIRPVSVVPEKSFIGFFIPEELDGEGFDFLHGAMSFDSIWEEISHSASELHMFSEPLVYIVSWNDHFFVLKVEQDAYYIIDTLGERLHEGCNQAYILKFDTNTKIDKLSNGNQALEPKHLTVENEGNDGRKEIICRGKDSCKEYIKSFLAAIPIRELQVDVKKGMKASMPLHHRLQIEFHYTHL</sequence>
<dbReference type="OrthoDB" id="733571at2759"/>
<keyword evidence="1" id="KW-1185">Reference proteome</keyword>
<reference evidence="1" key="1">
    <citation type="journal article" date="2019" name="Toxins">
        <title>Detection of Abrin-Like and Prepropulchellin-Like Toxin Genes and Transcripts Using Whole Genome Sequencing and Full-Length Transcript Sequencing of Abrus precatorius.</title>
        <authorList>
            <person name="Hovde B.T."/>
            <person name="Daligault H.E."/>
            <person name="Hanschen E.R."/>
            <person name="Kunde Y.A."/>
            <person name="Johnson M.B."/>
            <person name="Starkenburg S.R."/>
            <person name="Johnson S.L."/>
        </authorList>
    </citation>
    <scope>NUCLEOTIDE SEQUENCE [LARGE SCALE GENOMIC DNA]</scope>
</reference>
<accession>A0A8B8MJF1</accession>
<gene>
    <name evidence="2" type="primary">LOC113873445</name>
</gene>
<protein>
    <submittedName>
        <fullName evidence="2">Uncharacterized protein LOC113873445</fullName>
    </submittedName>
</protein>
<dbReference type="Proteomes" id="UP000694853">
    <property type="component" value="Unplaced"/>
</dbReference>
<proteinExistence type="predicted"/>
<organism evidence="1 2">
    <name type="scientific">Abrus precatorius</name>
    <name type="common">Indian licorice</name>
    <name type="synonym">Glycine abrus</name>
    <dbReference type="NCBI Taxonomy" id="3816"/>
    <lineage>
        <taxon>Eukaryota</taxon>
        <taxon>Viridiplantae</taxon>
        <taxon>Streptophyta</taxon>
        <taxon>Embryophyta</taxon>
        <taxon>Tracheophyta</taxon>
        <taxon>Spermatophyta</taxon>
        <taxon>Magnoliopsida</taxon>
        <taxon>eudicotyledons</taxon>
        <taxon>Gunneridae</taxon>
        <taxon>Pentapetalae</taxon>
        <taxon>rosids</taxon>
        <taxon>fabids</taxon>
        <taxon>Fabales</taxon>
        <taxon>Fabaceae</taxon>
        <taxon>Papilionoideae</taxon>
        <taxon>50 kb inversion clade</taxon>
        <taxon>NPAAA clade</taxon>
        <taxon>indigoferoid/millettioid clade</taxon>
        <taxon>Abreae</taxon>
        <taxon>Abrus</taxon>
    </lineage>
</organism>
<evidence type="ECO:0000313" key="1">
    <source>
        <dbReference type="Proteomes" id="UP000694853"/>
    </source>
</evidence>
<dbReference type="PANTHER" id="PTHR31182">
    <property type="entry name" value="C2 NT-TYPE DOMAIN-CONTAINING PROTEIN"/>
    <property type="match status" value="1"/>
</dbReference>
<dbReference type="GeneID" id="113873445"/>
<reference evidence="2" key="2">
    <citation type="submission" date="2025-08" db="UniProtKB">
        <authorList>
            <consortium name="RefSeq"/>
        </authorList>
    </citation>
    <scope>IDENTIFICATION</scope>
    <source>
        <tissue evidence="2">Young leaves</tissue>
    </source>
</reference>